<dbReference type="InterPro" id="IPR050490">
    <property type="entry name" value="Bact_solute-bd_prot1"/>
</dbReference>
<dbReference type="InterPro" id="IPR006059">
    <property type="entry name" value="SBP"/>
</dbReference>
<dbReference type="PANTHER" id="PTHR43649">
    <property type="entry name" value="ARABINOSE-BINDING PROTEIN-RELATED"/>
    <property type="match status" value="1"/>
</dbReference>
<evidence type="ECO:0000313" key="2">
    <source>
        <dbReference type="EMBL" id="GIH02997.1"/>
    </source>
</evidence>
<accession>A0A8J3VE51</accession>
<feature type="chain" id="PRO_5035177016" description="Extracellular solute-binding protein" evidence="1">
    <location>
        <begin position="25"/>
        <end position="440"/>
    </location>
</feature>
<gene>
    <name evidence="2" type="ORF">Rhe02_10640</name>
</gene>
<evidence type="ECO:0008006" key="4">
    <source>
        <dbReference type="Google" id="ProtNLM"/>
    </source>
</evidence>
<evidence type="ECO:0000313" key="3">
    <source>
        <dbReference type="Proteomes" id="UP000612899"/>
    </source>
</evidence>
<dbReference type="PROSITE" id="PS51257">
    <property type="entry name" value="PROKAR_LIPOPROTEIN"/>
    <property type="match status" value="1"/>
</dbReference>
<dbReference type="SUPFAM" id="SSF53850">
    <property type="entry name" value="Periplasmic binding protein-like II"/>
    <property type="match status" value="1"/>
</dbReference>
<feature type="signal peptide" evidence="1">
    <location>
        <begin position="1"/>
        <end position="24"/>
    </location>
</feature>
<keyword evidence="1" id="KW-0732">Signal</keyword>
<evidence type="ECO:0000256" key="1">
    <source>
        <dbReference type="SAM" id="SignalP"/>
    </source>
</evidence>
<dbReference type="RefSeq" id="WP_239123393.1">
    <property type="nucleotide sequence ID" value="NZ_BONY01000005.1"/>
</dbReference>
<keyword evidence="3" id="KW-1185">Reference proteome</keyword>
<dbReference type="Proteomes" id="UP000612899">
    <property type="component" value="Unassembled WGS sequence"/>
</dbReference>
<dbReference type="Pfam" id="PF01547">
    <property type="entry name" value="SBP_bac_1"/>
    <property type="match status" value="1"/>
</dbReference>
<sequence>MFMVSRRRIAALAAVAVGAWVVSACSPGDLGSSDKDSQATTLTFLVDNSDPTVKTAQGLVNAFTAKNPTIKITVETRPQGSDGDNVVKTRLATGDMSDIFWYNSGSLFQALKPEQNLATITDLSSAGDIDAAFKTTVSANGQLYGVPAGGATGGGILYNKAIYSQLSLQVPKTWADFMANNAKIKAAGIAPVIQSYQDSWTSQLFVLADFHNVSAAQPGWAGRYTANQAKYATTPAAMRGFQHLQEVHDADYLNKDFASLKFEQGLKALADGKGAHYPMLTFAVGTIAQQSPDKIKDIGFFAQPGDDASKYGLTVWEPAGIYVAKKTNGAKLDAAKKFLAFVASKEGCDAQAKAFTPSGPFLVKGCTLPADVPGAIKDMQPYFDGGNNSPALEFLSPIKGPSLEQITVEVGSGIRKADSAAELYDQDVKKQAQQLGLPGW</sequence>
<proteinExistence type="predicted"/>
<dbReference type="EMBL" id="BONY01000005">
    <property type="protein sequence ID" value="GIH02997.1"/>
    <property type="molecule type" value="Genomic_DNA"/>
</dbReference>
<reference evidence="2" key="1">
    <citation type="submission" date="2021-01" db="EMBL/GenBank/DDBJ databases">
        <title>Whole genome shotgun sequence of Rhizocola hellebori NBRC 109834.</title>
        <authorList>
            <person name="Komaki H."/>
            <person name="Tamura T."/>
        </authorList>
    </citation>
    <scope>NUCLEOTIDE SEQUENCE</scope>
    <source>
        <strain evidence="2">NBRC 109834</strain>
    </source>
</reference>
<organism evidence="2 3">
    <name type="scientific">Rhizocola hellebori</name>
    <dbReference type="NCBI Taxonomy" id="1392758"/>
    <lineage>
        <taxon>Bacteria</taxon>
        <taxon>Bacillati</taxon>
        <taxon>Actinomycetota</taxon>
        <taxon>Actinomycetes</taxon>
        <taxon>Micromonosporales</taxon>
        <taxon>Micromonosporaceae</taxon>
        <taxon>Rhizocola</taxon>
    </lineage>
</organism>
<dbReference type="Gene3D" id="3.40.190.10">
    <property type="entry name" value="Periplasmic binding protein-like II"/>
    <property type="match status" value="2"/>
</dbReference>
<comment type="caution">
    <text evidence="2">The sequence shown here is derived from an EMBL/GenBank/DDBJ whole genome shotgun (WGS) entry which is preliminary data.</text>
</comment>
<protein>
    <recommendedName>
        <fullName evidence="4">Extracellular solute-binding protein</fullName>
    </recommendedName>
</protein>
<name>A0A8J3VE51_9ACTN</name>
<dbReference type="AlphaFoldDB" id="A0A8J3VE51"/>